<comment type="catalytic activity">
    <reaction evidence="8 13">
        <text>7-aminomethyl-7-carbaguanosine(34) in tRNA + S-adenosyl-L-methionine = epoxyqueuosine(34) in tRNA + adenine + L-methionine + 2 H(+)</text>
        <dbReference type="Rhea" id="RHEA:32155"/>
        <dbReference type="Rhea" id="RHEA-COMP:10342"/>
        <dbReference type="Rhea" id="RHEA-COMP:18582"/>
        <dbReference type="ChEBI" id="CHEBI:15378"/>
        <dbReference type="ChEBI" id="CHEBI:16708"/>
        <dbReference type="ChEBI" id="CHEBI:57844"/>
        <dbReference type="ChEBI" id="CHEBI:59789"/>
        <dbReference type="ChEBI" id="CHEBI:82833"/>
        <dbReference type="ChEBI" id="CHEBI:194443"/>
        <dbReference type="EC" id="2.4.99.17"/>
    </reaction>
</comment>
<name>A0A9E2P1F5_9SPIR</name>
<comment type="subcellular location">
    <subcellularLocation>
        <location evidence="1 13">Cytoplasm</location>
    </subcellularLocation>
</comment>
<keyword evidence="6 13" id="KW-0949">S-adenosyl-L-methionine</keyword>
<evidence type="ECO:0000256" key="5">
    <source>
        <dbReference type="ARBA" id="ARBA00022679"/>
    </source>
</evidence>
<evidence type="ECO:0000313" key="15">
    <source>
        <dbReference type="Proteomes" id="UP000823914"/>
    </source>
</evidence>
<evidence type="ECO:0000256" key="6">
    <source>
        <dbReference type="ARBA" id="ARBA00022691"/>
    </source>
</evidence>
<dbReference type="GO" id="GO:0051075">
    <property type="term" value="F:S-adenosylmethionine:tRNA ribosyltransferase-isomerase activity"/>
    <property type="evidence" value="ECO:0007669"/>
    <property type="project" value="UniProtKB-EC"/>
</dbReference>
<keyword evidence="5 13" id="KW-0808">Transferase</keyword>
<evidence type="ECO:0000256" key="13">
    <source>
        <dbReference type="HAMAP-Rule" id="MF_00113"/>
    </source>
</evidence>
<dbReference type="GO" id="GO:0005737">
    <property type="term" value="C:cytoplasm"/>
    <property type="evidence" value="ECO:0007669"/>
    <property type="project" value="UniProtKB-SubCell"/>
</dbReference>
<comment type="similarity">
    <text evidence="9 13">Belongs to the QueA family.</text>
</comment>
<keyword evidence="14" id="KW-0328">Glycosyltransferase</keyword>
<dbReference type="InterPro" id="IPR042118">
    <property type="entry name" value="QueA_dom1"/>
</dbReference>
<dbReference type="HAMAP" id="MF_00113">
    <property type="entry name" value="QueA"/>
    <property type="match status" value="1"/>
</dbReference>
<keyword evidence="7 13" id="KW-0671">Queuosine biosynthesis</keyword>
<accession>A0A9E2P1F5</accession>
<comment type="pathway">
    <text evidence="2 13">tRNA modification; tRNA-queuosine biosynthesis.</text>
</comment>
<dbReference type="PANTHER" id="PTHR30307">
    <property type="entry name" value="S-ADENOSYLMETHIONINE:TRNA RIBOSYLTRANSFERASE-ISOMERASE"/>
    <property type="match status" value="1"/>
</dbReference>
<proteinExistence type="inferred from homology"/>
<dbReference type="Gene3D" id="3.40.1780.10">
    <property type="entry name" value="QueA-like"/>
    <property type="match status" value="1"/>
</dbReference>
<gene>
    <name evidence="13 14" type="primary">queA</name>
    <name evidence="14" type="ORF">IAA16_10785</name>
</gene>
<evidence type="ECO:0000256" key="9">
    <source>
        <dbReference type="ARBA" id="ARBA00061210"/>
    </source>
</evidence>
<dbReference type="PANTHER" id="PTHR30307:SF0">
    <property type="entry name" value="S-ADENOSYLMETHIONINE:TRNA RIBOSYLTRANSFERASE-ISOMERASE"/>
    <property type="match status" value="1"/>
</dbReference>
<evidence type="ECO:0000256" key="8">
    <source>
        <dbReference type="ARBA" id="ARBA00052751"/>
    </source>
</evidence>
<dbReference type="SUPFAM" id="SSF111337">
    <property type="entry name" value="QueA-like"/>
    <property type="match status" value="1"/>
</dbReference>
<evidence type="ECO:0000256" key="7">
    <source>
        <dbReference type="ARBA" id="ARBA00022785"/>
    </source>
</evidence>
<evidence type="ECO:0000256" key="11">
    <source>
        <dbReference type="ARBA" id="ARBA00069325"/>
    </source>
</evidence>
<comment type="function">
    <text evidence="13">Transfers and isomerizes the ribose moiety from AdoMet to the 7-aminomethyl group of 7-deazaguanine (preQ1-tRNA) to give epoxyqueuosine (oQ-tRNA).</text>
</comment>
<evidence type="ECO:0000256" key="10">
    <source>
        <dbReference type="ARBA" id="ARBA00066503"/>
    </source>
</evidence>
<sequence>METKDFYFDLPEHLIAQHPSGIRGQDKLMFLDRYTGAVHHYMMDDLPNIIPENVLMIFNNSRVRRSRLYGIKESTGRETEFLFINPLPLSRDISADSSTVCLWKTMVKNAKKQKPGNRYTFGDGTRAIIVQNPSDTGTEFRTLAFDKHITEDWFEANGHIPLPPYIRREDTEEDSSRYQNVYATDTGSAACPTAGLHFTEEMLSRLDAKGIQRGWVTLHVGLGTFLPVRTKNIEDHTMHSEVYTVSQETADMINQAKKDKRPILAVGTTSVRTLESAWNKEGFMPAGSNSTSIFMYPGYKFQVVDKMFTNFHTPESTLLMLVSAFAGKEHILNAYKTAIDHEYRFFSYGDAMLIG</sequence>
<dbReference type="InterPro" id="IPR042119">
    <property type="entry name" value="QueA_dom2"/>
</dbReference>
<dbReference type="GO" id="GO:0008616">
    <property type="term" value="P:tRNA queuosine(34) biosynthetic process"/>
    <property type="evidence" value="ECO:0007669"/>
    <property type="project" value="UniProtKB-UniRule"/>
</dbReference>
<evidence type="ECO:0000256" key="12">
    <source>
        <dbReference type="ARBA" id="ARBA00076160"/>
    </source>
</evidence>
<organism evidence="14 15">
    <name type="scientific">Candidatus Treponema excrementipullorum</name>
    <dbReference type="NCBI Taxonomy" id="2838768"/>
    <lineage>
        <taxon>Bacteria</taxon>
        <taxon>Pseudomonadati</taxon>
        <taxon>Spirochaetota</taxon>
        <taxon>Spirochaetia</taxon>
        <taxon>Spirochaetales</taxon>
        <taxon>Treponemataceae</taxon>
        <taxon>Treponema</taxon>
    </lineage>
</organism>
<reference evidence="14" key="1">
    <citation type="journal article" date="2021" name="PeerJ">
        <title>Extensive microbial diversity within the chicken gut microbiome revealed by metagenomics and culture.</title>
        <authorList>
            <person name="Gilroy R."/>
            <person name="Ravi A."/>
            <person name="Getino M."/>
            <person name="Pursley I."/>
            <person name="Horton D.L."/>
            <person name="Alikhan N.F."/>
            <person name="Baker D."/>
            <person name="Gharbi K."/>
            <person name="Hall N."/>
            <person name="Watson M."/>
            <person name="Adriaenssens E.M."/>
            <person name="Foster-Nyarko E."/>
            <person name="Jarju S."/>
            <person name="Secka A."/>
            <person name="Antonio M."/>
            <person name="Oren A."/>
            <person name="Chaudhuri R.R."/>
            <person name="La Ragione R."/>
            <person name="Hildebrand F."/>
            <person name="Pallen M.J."/>
        </authorList>
    </citation>
    <scope>NUCLEOTIDE SEQUENCE</scope>
    <source>
        <strain evidence="14">Gambia15-2214</strain>
    </source>
</reference>
<comment type="caution">
    <text evidence="14">The sequence shown here is derived from an EMBL/GenBank/DDBJ whole genome shotgun (WGS) entry which is preliminary data.</text>
</comment>
<dbReference type="Gene3D" id="2.40.10.240">
    <property type="entry name" value="QueA-like"/>
    <property type="match status" value="1"/>
</dbReference>
<dbReference type="Pfam" id="PF02547">
    <property type="entry name" value="Queuosine_synth"/>
    <property type="match status" value="1"/>
</dbReference>
<evidence type="ECO:0000256" key="1">
    <source>
        <dbReference type="ARBA" id="ARBA00004496"/>
    </source>
</evidence>
<evidence type="ECO:0000256" key="3">
    <source>
        <dbReference type="ARBA" id="ARBA00011245"/>
    </source>
</evidence>
<dbReference type="NCBIfam" id="TIGR00113">
    <property type="entry name" value="queA"/>
    <property type="match status" value="1"/>
</dbReference>
<comment type="subunit">
    <text evidence="3 13">Monomer.</text>
</comment>
<evidence type="ECO:0000313" key="14">
    <source>
        <dbReference type="EMBL" id="MBU3851043.1"/>
    </source>
</evidence>
<dbReference type="FunFam" id="3.40.1780.10:FF:000001">
    <property type="entry name" value="S-adenosylmethionine:tRNA ribosyltransferase-isomerase"/>
    <property type="match status" value="1"/>
</dbReference>
<reference evidence="14" key="2">
    <citation type="submission" date="2021-04" db="EMBL/GenBank/DDBJ databases">
        <authorList>
            <person name="Gilroy R."/>
        </authorList>
    </citation>
    <scope>NUCLEOTIDE SEQUENCE</scope>
    <source>
        <strain evidence="14">Gambia15-2214</strain>
    </source>
</reference>
<evidence type="ECO:0000256" key="2">
    <source>
        <dbReference type="ARBA" id="ARBA00004691"/>
    </source>
</evidence>
<protein>
    <recommendedName>
        <fullName evidence="11 13">S-adenosylmethionine:tRNA ribosyltransferase-isomerase</fullName>
        <ecNumber evidence="10 13">2.4.99.17</ecNumber>
    </recommendedName>
    <alternativeName>
        <fullName evidence="12 13">Queuosine biosynthesis protein QueA</fullName>
    </alternativeName>
</protein>
<dbReference type="AlphaFoldDB" id="A0A9E2P1F5"/>
<dbReference type="EC" id="2.4.99.17" evidence="10 13"/>
<dbReference type="InterPro" id="IPR036100">
    <property type="entry name" value="QueA_sf"/>
</dbReference>
<dbReference type="NCBIfam" id="NF001140">
    <property type="entry name" value="PRK00147.1"/>
    <property type="match status" value="1"/>
</dbReference>
<dbReference type="Proteomes" id="UP000823914">
    <property type="component" value="Unassembled WGS sequence"/>
</dbReference>
<evidence type="ECO:0000256" key="4">
    <source>
        <dbReference type="ARBA" id="ARBA00022490"/>
    </source>
</evidence>
<keyword evidence="4 13" id="KW-0963">Cytoplasm</keyword>
<dbReference type="EMBL" id="JAHLFV010000244">
    <property type="protein sequence ID" value="MBU3851043.1"/>
    <property type="molecule type" value="Genomic_DNA"/>
</dbReference>
<dbReference type="InterPro" id="IPR003699">
    <property type="entry name" value="QueA"/>
</dbReference>